<reference evidence="2" key="1">
    <citation type="submission" date="2021-07" db="EMBL/GenBank/DDBJ databases">
        <authorList>
            <person name="Catto M.A."/>
            <person name="Jacobson A."/>
            <person name="Kennedy G."/>
            <person name="Labadie P."/>
            <person name="Hunt B.G."/>
            <person name="Srinivasan R."/>
        </authorList>
    </citation>
    <scope>NUCLEOTIDE SEQUENCE</scope>
    <source>
        <strain evidence="2">PL_HMW_Pooled</strain>
        <tissue evidence="2">Head</tissue>
    </source>
</reference>
<dbReference type="GO" id="GO:0005683">
    <property type="term" value="C:U7 snRNP"/>
    <property type="evidence" value="ECO:0007669"/>
    <property type="project" value="TreeGrafter"/>
</dbReference>
<evidence type="ECO:0000256" key="1">
    <source>
        <dbReference type="SAM" id="MobiDB-lite"/>
    </source>
</evidence>
<keyword evidence="3" id="KW-1185">Reference proteome</keyword>
<accession>A0AAE1HWL6</accession>
<organism evidence="2 3">
    <name type="scientific">Frankliniella fusca</name>
    <dbReference type="NCBI Taxonomy" id="407009"/>
    <lineage>
        <taxon>Eukaryota</taxon>
        <taxon>Metazoa</taxon>
        <taxon>Ecdysozoa</taxon>
        <taxon>Arthropoda</taxon>
        <taxon>Hexapoda</taxon>
        <taxon>Insecta</taxon>
        <taxon>Pterygota</taxon>
        <taxon>Neoptera</taxon>
        <taxon>Paraneoptera</taxon>
        <taxon>Thysanoptera</taxon>
        <taxon>Terebrantia</taxon>
        <taxon>Thripoidea</taxon>
        <taxon>Thripidae</taxon>
        <taxon>Frankliniella</taxon>
    </lineage>
</organism>
<dbReference type="EMBL" id="JAHWGI010001356">
    <property type="protein sequence ID" value="KAK3928844.1"/>
    <property type="molecule type" value="Genomic_DNA"/>
</dbReference>
<evidence type="ECO:0000313" key="2">
    <source>
        <dbReference type="EMBL" id="KAK3928844.1"/>
    </source>
</evidence>
<dbReference type="Proteomes" id="UP001219518">
    <property type="component" value="Unassembled WGS sequence"/>
</dbReference>
<dbReference type="GO" id="GO:0006398">
    <property type="term" value="P:mRNA 3'-end processing by stem-loop binding and cleavage"/>
    <property type="evidence" value="ECO:0007669"/>
    <property type="project" value="TreeGrafter"/>
</dbReference>
<name>A0AAE1HWL6_9NEOP</name>
<dbReference type="GO" id="GO:0071209">
    <property type="term" value="F:U7 snRNA binding"/>
    <property type="evidence" value="ECO:0007669"/>
    <property type="project" value="InterPro"/>
</dbReference>
<dbReference type="PANTHER" id="PTHR21415">
    <property type="entry name" value="U7 SNRNA-ASSOCIATED SM-LIKE PROTEIN LSM11"/>
    <property type="match status" value="1"/>
</dbReference>
<protein>
    <submittedName>
        <fullName evidence="2">U7 snRNA-associated Sm-like protein LSm11</fullName>
    </submittedName>
</protein>
<feature type="region of interest" description="Disordered" evidence="1">
    <location>
        <begin position="55"/>
        <end position="140"/>
    </location>
</feature>
<comment type="caution">
    <text evidence="2">The sequence shown here is derived from an EMBL/GenBank/DDBJ whole genome shotgun (WGS) entry which is preliminary data.</text>
</comment>
<dbReference type="PANTHER" id="PTHR21415:SF1">
    <property type="entry name" value="U7 SNRNA-ASSOCIATED SM-LIKE PROTEIN LSM11"/>
    <property type="match status" value="1"/>
</dbReference>
<dbReference type="AlphaFoldDB" id="A0AAE1HWL6"/>
<dbReference type="InterPro" id="IPR039267">
    <property type="entry name" value="Lsm11"/>
</dbReference>
<feature type="compositionally biased region" description="Polar residues" evidence="1">
    <location>
        <begin position="67"/>
        <end position="99"/>
    </location>
</feature>
<proteinExistence type="predicted"/>
<reference evidence="2" key="2">
    <citation type="journal article" date="2023" name="BMC Genomics">
        <title>Pest status, molecular evolution, and epigenetic factors derived from the genome assembly of Frankliniella fusca, a thysanopteran phytovirus vector.</title>
        <authorList>
            <person name="Catto M.A."/>
            <person name="Labadie P.E."/>
            <person name="Jacobson A.L."/>
            <person name="Kennedy G.G."/>
            <person name="Srinivasan R."/>
            <person name="Hunt B.G."/>
        </authorList>
    </citation>
    <scope>NUCLEOTIDE SEQUENCE</scope>
    <source>
        <strain evidence="2">PL_HMW_Pooled</strain>
    </source>
</reference>
<gene>
    <name evidence="2" type="ORF">KUF71_017068</name>
</gene>
<sequence length="177" mass="19590">MSQKKEECSSSSDESLDLTSAKFDALRALYSRKVKIPVPDARPLDNIAAYESMKKRQEGIIKPPKKSYQTQRLSSTDQSTGSTSEKAGTSRDASPSSSIPPGRRFLPHQENQPLPPGEMIPAKKKDPKSNLLSRMPASKPPFQRLWQSMEGPTRTRVRVGNIIPVGSTCCTTSRFKL</sequence>
<evidence type="ECO:0000313" key="3">
    <source>
        <dbReference type="Proteomes" id="UP001219518"/>
    </source>
</evidence>